<reference evidence="1" key="1">
    <citation type="submission" date="2024-03" db="EMBL/GenBank/DDBJ databases">
        <title>Human intestinal bacterial collection.</title>
        <authorList>
            <person name="Pauvert C."/>
            <person name="Hitch T.C.A."/>
            <person name="Clavel T."/>
        </authorList>
    </citation>
    <scope>NUCLEOTIDE SEQUENCE</scope>
    <source>
        <strain evidence="1">CLA-AA-H227</strain>
    </source>
</reference>
<name>A0ACC6SF71_9BACI</name>
<keyword evidence="2" id="KW-1185">Reference proteome</keyword>
<evidence type="ECO:0000313" key="1">
    <source>
        <dbReference type="EMBL" id="MEQ2527709.1"/>
    </source>
</evidence>
<evidence type="ECO:0000313" key="2">
    <source>
        <dbReference type="Proteomes" id="UP001439875"/>
    </source>
</evidence>
<accession>A0ACC6SF71</accession>
<comment type="caution">
    <text evidence="1">The sequence shown here is derived from an EMBL/GenBank/DDBJ whole genome shotgun (WGS) entry which is preliminary data.</text>
</comment>
<dbReference type="EMBL" id="JBBMEW010000011">
    <property type="protein sequence ID" value="MEQ2527709.1"/>
    <property type="molecule type" value="Genomic_DNA"/>
</dbReference>
<protein>
    <submittedName>
        <fullName evidence="1">Uncharacterized protein</fullName>
    </submittedName>
</protein>
<sequence>MDFKDYLKYKHVLKKGERKLKEISIEQYINRLENMRREGIYNEEKQIDQVLEKKVQERYKDWKTYMKTIEHYLYSKNY</sequence>
<gene>
    <name evidence="1" type="ORF">WMO40_13440</name>
</gene>
<organism evidence="1 2">
    <name type="scientific">Robertmurraya yapensis</name>
    <name type="common">ex Hitch et al 2024</name>
    <dbReference type="NCBI Taxonomy" id="3133160"/>
    <lineage>
        <taxon>Bacteria</taxon>
        <taxon>Bacillati</taxon>
        <taxon>Bacillota</taxon>
        <taxon>Bacilli</taxon>
        <taxon>Bacillales</taxon>
        <taxon>Bacillaceae</taxon>
        <taxon>Robertmurraya</taxon>
    </lineage>
</organism>
<proteinExistence type="predicted"/>
<dbReference type="Proteomes" id="UP001439875">
    <property type="component" value="Unassembled WGS sequence"/>
</dbReference>